<dbReference type="AlphaFoldDB" id="A0A9D4YAM3"/>
<protein>
    <submittedName>
        <fullName evidence="1">Uncharacterized protein</fullName>
    </submittedName>
</protein>
<organism evidence="1 2">
    <name type="scientific">Pisum sativum</name>
    <name type="common">Garden pea</name>
    <name type="synonym">Lathyrus oleraceus</name>
    <dbReference type="NCBI Taxonomy" id="3888"/>
    <lineage>
        <taxon>Eukaryota</taxon>
        <taxon>Viridiplantae</taxon>
        <taxon>Streptophyta</taxon>
        <taxon>Embryophyta</taxon>
        <taxon>Tracheophyta</taxon>
        <taxon>Spermatophyta</taxon>
        <taxon>Magnoliopsida</taxon>
        <taxon>eudicotyledons</taxon>
        <taxon>Gunneridae</taxon>
        <taxon>Pentapetalae</taxon>
        <taxon>rosids</taxon>
        <taxon>fabids</taxon>
        <taxon>Fabales</taxon>
        <taxon>Fabaceae</taxon>
        <taxon>Papilionoideae</taxon>
        <taxon>50 kb inversion clade</taxon>
        <taxon>NPAAA clade</taxon>
        <taxon>Hologalegina</taxon>
        <taxon>IRL clade</taxon>
        <taxon>Fabeae</taxon>
        <taxon>Lathyrus</taxon>
    </lineage>
</organism>
<comment type="caution">
    <text evidence="1">The sequence shown here is derived from an EMBL/GenBank/DDBJ whole genome shotgun (WGS) entry which is preliminary data.</text>
</comment>
<evidence type="ECO:0000313" key="1">
    <source>
        <dbReference type="EMBL" id="KAI5435704.1"/>
    </source>
</evidence>
<reference evidence="1 2" key="1">
    <citation type="journal article" date="2022" name="Nat. Genet.">
        <title>Improved pea reference genome and pan-genome highlight genomic features and evolutionary characteristics.</title>
        <authorList>
            <person name="Yang T."/>
            <person name="Liu R."/>
            <person name="Luo Y."/>
            <person name="Hu S."/>
            <person name="Wang D."/>
            <person name="Wang C."/>
            <person name="Pandey M.K."/>
            <person name="Ge S."/>
            <person name="Xu Q."/>
            <person name="Li N."/>
            <person name="Li G."/>
            <person name="Huang Y."/>
            <person name="Saxena R.K."/>
            <person name="Ji Y."/>
            <person name="Li M."/>
            <person name="Yan X."/>
            <person name="He Y."/>
            <person name="Liu Y."/>
            <person name="Wang X."/>
            <person name="Xiang C."/>
            <person name="Varshney R.K."/>
            <person name="Ding H."/>
            <person name="Gao S."/>
            <person name="Zong X."/>
        </authorList>
    </citation>
    <scope>NUCLEOTIDE SEQUENCE [LARGE SCALE GENOMIC DNA]</scope>
    <source>
        <strain evidence="1 2">cv. Zhongwan 6</strain>
    </source>
</reference>
<dbReference type="EMBL" id="JAMSHJ010000002">
    <property type="protein sequence ID" value="KAI5435704.1"/>
    <property type="molecule type" value="Genomic_DNA"/>
</dbReference>
<gene>
    <name evidence="1" type="ORF">KIW84_022217</name>
</gene>
<sequence>MRVLVDLELTNDLRYKVLVERKGFSFFVELEYENLPGFCSSHNIIGLQKRVTKKFVQVNGKTTLDCGTKQIDTTELNPQGLGEKEVANETPLGIIVERGSPLGNLKDRGNTSHTQKEVHYILVVESTSQLNMGDDVAVLRPIVMVEQQIVNTDEDSLFIDDTQVEVVVPETNHGLLQQDLDFLNSS</sequence>
<accession>A0A9D4YAM3</accession>
<dbReference type="Gramene" id="Psat02G0221700-T1">
    <property type="protein sequence ID" value="KAI5435704.1"/>
    <property type="gene ID" value="KIW84_022217"/>
</dbReference>
<keyword evidence="2" id="KW-1185">Reference proteome</keyword>
<proteinExistence type="predicted"/>
<name>A0A9D4YAM3_PEA</name>
<dbReference type="Proteomes" id="UP001058974">
    <property type="component" value="Chromosome 2"/>
</dbReference>
<evidence type="ECO:0000313" key="2">
    <source>
        <dbReference type="Proteomes" id="UP001058974"/>
    </source>
</evidence>